<dbReference type="PANTHER" id="PTHR23199">
    <property type="entry name" value="NEUROTROPHIN 1-RELATED"/>
    <property type="match status" value="1"/>
</dbReference>
<evidence type="ECO:0000313" key="6">
    <source>
        <dbReference type="Proteomes" id="UP001652620"/>
    </source>
</evidence>
<feature type="chain" id="PRO_5046609757" evidence="4">
    <location>
        <begin position="26"/>
        <end position="223"/>
    </location>
</feature>
<keyword evidence="3" id="KW-0325">Glycoprotein</keyword>
<proteinExistence type="predicted"/>
<keyword evidence="2" id="KW-1015">Disulfide bond</keyword>
<evidence type="ECO:0000313" key="7">
    <source>
        <dbReference type="RefSeq" id="XP_049311184.1"/>
    </source>
</evidence>
<reference evidence="7" key="1">
    <citation type="submission" date="2025-08" db="UniProtKB">
        <authorList>
            <consortium name="RefSeq"/>
        </authorList>
    </citation>
    <scope>IDENTIFICATION</scope>
    <source>
        <tissue evidence="7">Adult</tissue>
    </source>
</reference>
<sequence length="223" mass="25697">MKMTTNLSFLLKMQIFFLIVFQTSARPAPSAEASKDIMKKLQSIFKIDEGLMVYNTGVAREELEDDEIVCAERRAGKSYCKEVENYMEATRLDKIDPKEFEKFRAYFTDDMAMPLNIATRMEIEVVKKPCNTITNLIYPEGAMSEDAKWLLVVQHEQHKQGVLVEECENEERPGEENSTLPLEDIPKCKQNFIYRKLIVLKDGAMKEEMVKLPSICECIMSSN</sequence>
<dbReference type="Pfam" id="PF16077">
    <property type="entry name" value="Spaetzle"/>
    <property type="match status" value="1"/>
</dbReference>
<keyword evidence="1 4" id="KW-0732">Signal</keyword>
<dbReference type="SUPFAM" id="SSF57501">
    <property type="entry name" value="Cystine-knot cytokines"/>
    <property type="match status" value="1"/>
</dbReference>
<name>A0ABM3JPM3_BACDO</name>
<gene>
    <name evidence="7" type="primary">LOC125778314</name>
</gene>
<dbReference type="Gene3D" id="2.10.90.10">
    <property type="entry name" value="Cystine-knot cytokines"/>
    <property type="match status" value="1"/>
</dbReference>
<feature type="domain" description="Spaetzle" evidence="5">
    <location>
        <begin position="129"/>
        <end position="219"/>
    </location>
</feature>
<feature type="signal peptide" evidence="4">
    <location>
        <begin position="1"/>
        <end position="25"/>
    </location>
</feature>
<evidence type="ECO:0000256" key="3">
    <source>
        <dbReference type="ARBA" id="ARBA00023180"/>
    </source>
</evidence>
<dbReference type="RefSeq" id="XP_049311184.1">
    <property type="nucleotide sequence ID" value="XM_049455227.1"/>
</dbReference>
<dbReference type="GeneID" id="125778314"/>
<dbReference type="InterPro" id="IPR032104">
    <property type="entry name" value="Spaetzle"/>
</dbReference>
<protein>
    <submittedName>
        <fullName evidence="7">Protein spaetzle-like</fullName>
    </submittedName>
</protein>
<accession>A0ABM3JPM3</accession>
<keyword evidence="6" id="KW-1185">Reference proteome</keyword>
<dbReference type="InterPro" id="IPR052444">
    <property type="entry name" value="Spz/Toll_ligand-like"/>
</dbReference>
<dbReference type="Proteomes" id="UP001652620">
    <property type="component" value="Chromosome 4"/>
</dbReference>
<organism evidence="6 7">
    <name type="scientific">Bactrocera dorsalis</name>
    <name type="common">Oriental fruit fly</name>
    <name type="synonym">Dacus dorsalis</name>
    <dbReference type="NCBI Taxonomy" id="27457"/>
    <lineage>
        <taxon>Eukaryota</taxon>
        <taxon>Metazoa</taxon>
        <taxon>Ecdysozoa</taxon>
        <taxon>Arthropoda</taxon>
        <taxon>Hexapoda</taxon>
        <taxon>Insecta</taxon>
        <taxon>Pterygota</taxon>
        <taxon>Neoptera</taxon>
        <taxon>Endopterygota</taxon>
        <taxon>Diptera</taxon>
        <taxon>Brachycera</taxon>
        <taxon>Muscomorpha</taxon>
        <taxon>Tephritoidea</taxon>
        <taxon>Tephritidae</taxon>
        <taxon>Bactrocera</taxon>
        <taxon>Bactrocera</taxon>
    </lineage>
</organism>
<dbReference type="PANTHER" id="PTHR23199:SF12">
    <property type="entry name" value="NEUROTROPHIN 1-RELATED"/>
    <property type="match status" value="1"/>
</dbReference>
<evidence type="ECO:0000256" key="1">
    <source>
        <dbReference type="ARBA" id="ARBA00022729"/>
    </source>
</evidence>
<evidence type="ECO:0000259" key="5">
    <source>
        <dbReference type="Pfam" id="PF16077"/>
    </source>
</evidence>
<evidence type="ECO:0000256" key="4">
    <source>
        <dbReference type="SAM" id="SignalP"/>
    </source>
</evidence>
<evidence type="ECO:0000256" key="2">
    <source>
        <dbReference type="ARBA" id="ARBA00023157"/>
    </source>
</evidence>
<dbReference type="InterPro" id="IPR029034">
    <property type="entry name" value="Cystine-knot_cytokine"/>
</dbReference>